<reference evidence="3 4" key="1">
    <citation type="journal article" date="2016" name="Sci. Rep.">
        <title>Peltaster fructicola genome reveals evolution from an invasive phytopathogen to an ectophytic parasite.</title>
        <authorList>
            <person name="Xu C."/>
            <person name="Chen H."/>
            <person name="Gleason M.L."/>
            <person name="Xu J.R."/>
            <person name="Liu H."/>
            <person name="Zhang R."/>
            <person name="Sun G."/>
        </authorList>
    </citation>
    <scope>NUCLEOTIDE SEQUENCE [LARGE SCALE GENOMIC DNA]</scope>
    <source>
        <strain evidence="3 4">LNHT1506</strain>
    </source>
</reference>
<evidence type="ECO:0000256" key="1">
    <source>
        <dbReference type="SAM" id="SignalP"/>
    </source>
</evidence>
<gene>
    <name evidence="3" type="ORF">AMS68_007815</name>
</gene>
<dbReference type="EMBL" id="CP051143">
    <property type="protein sequence ID" value="QIX02298.1"/>
    <property type="molecule type" value="Genomic_DNA"/>
</dbReference>
<feature type="domain" description="WD-like" evidence="2">
    <location>
        <begin position="70"/>
        <end position="178"/>
    </location>
</feature>
<organism evidence="3 4">
    <name type="scientific">Peltaster fructicola</name>
    <dbReference type="NCBI Taxonomy" id="286661"/>
    <lineage>
        <taxon>Eukaryota</taxon>
        <taxon>Fungi</taxon>
        <taxon>Dikarya</taxon>
        <taxon>Ascomycota</taxon>
        <taxon>Pezizomycotina</taxon>
        <taxon>Dothideomycetes</taxon>
        <taxon>Dothideomycetes incertae sedis</taxon>
        <taxon>Peltaster</taxon>
    </lineage>
</organism>
<dbReference type="AlphaFoldDB" id="A0A6H0Y622"/>
<evidence type="ECO:0000313" key="4">
    <source>
        <dbReference type="Proteomes" id="UP000503462"/>
    </source>
</evidence>
<dbReference type="Pfam" id="PF20493">
    <property type="entry name" value="WD-like_fungi"/>
    <property type="match status" value="1"/>
</dbReference>
<sequence>MQPQYIAVLLAAVSGVMASPLPDASTGPKTGYIEHFREPGKFTNGSLIWFGPAANHTTRSLDERASCSIAGDAPKCDSSHTARNNVCDSLITELNGDGATGVPTSPRQICYLGDSESNEYCCVSWHNPVNGLTKGDLATPANTIMTQCTQNGISGKVNNIYLRGRCTAVCLSNRGTGC</sequence>
<evidence type="ECO:0000313" key="3">
    <source>
        <dbReference type="EMBL" id="QIX02298.1"/>
    </source>
</evidence>
<accession>A0A6H0Y622</accession>
<name>A0A6H0Y622_9PEZI</name>
<protein>
    <recommendedName>
        <fullName evidence="2">WD-like domain-containing protein</fullName>
    </recommendedName>
</protein>
<keyword evidence="4" id="KW-1185">Reference proteome</keyword>
<evidence type="ECO:0000259" key="2">
    <source>
        <dbReference type="Pfam" id="PF20493"/>
    </source>
</evidence>
<keyword evidence="1" id="KW-0732">Signal</keyword>
<proteinExistence type="predicted"/>
<dbReference type="Proteomes" id="UP000503462">
    <property type="component" value="Chromosome 5"/>
</dbReference>
<feature type="chain" id="PRO_5026091939" description="WD-like domain-containing protein" evidence="1">
    <location>
        <begin position="19"/>
        <end position="178"/>
    </location>
</feature>
<dbReference type="OrthoDB" id="3936102at2759"/>
<dbReference type="InterPro" id="IPR046925">
    <property type="entry name" value="WD-like_fungi"/>
</dbReference>
<feature type="signal peptide" evidence="1">
    <location>
        <begin position="1"/>
        <end position="18"/>
    </location>
</feature>